<dbReference type="HOGENOM" id="CLU_2452200_0_0_11"/>
<name>S2W1H5_9ACTN</name>
<comment type="caution">
    <text evidence="1">The sequence shown here is derived from an EMBL/GenBank/DDBJ whole genome shotgun (WGS) entry which is preliminary data.</text>
</comment>
<proteinExistence type="predicted"/>
<dbReference type="Proteomes" id="UP000014417">
    <property type="component" value="Unassembled WGS sequence"/>
</dbReference>
<accession>S2W1H5</accession>
<gene>
    <name evidence="1" type="ORF">HMPREF9306_00545</name>
</gene>
<keyword evidence="2" id="KW-1185">Reference proteome</keyword>
<evidence type="ECO:0000313" key="2">
    <source>
        <dbReference type="Proteomes" id="UP000014417"/>
    </source>
</evidence>
<protein>
    <submittedName>
        <fullName evidence="1">Uncharacterized protein</fullName>
    </submittedName>
</protein>
<organism evidence="1 2">
    <name type="scientific">Propionimicrobium lymphophilum ACS-093-V-SCH5</name>
    <dbReference type="NCBI Taxonomy" id="883161"/>
    <lineage>
        <taxon>Bacteria</taxon>
        <taxon>Bacillati</taxon>
        <taxon>Actinomycetota</taxon>
        <taxon>Actinomycetes</taxon>
        <taxon>Propionibacteriales</taxon>
        <taxon>Propionibacteriaceae</taxon>
        <taxon>Propionimicrobium</taxon>
    </lineage>
</organism>
<reference evidence="1 2" key="1">
    <citation type="submission" date="2013-04" db="EMBL/GenBank/DDBJ databases">
        <title>The Genome Sequence of Propionimicrobium lymphophilum ACS-093-V-SCH5.</title>
        <authorList>
            <consortium name="The Broad Institute Genomics Platform"/>
            <person name="Earl A."/>
            <person name="Ward D."/>
            <person name="Feldgarden M."/>
            <person name="Gevers D."/>
            <person name="Saerens B."/>
            <person name="Vaneechoutte M."/>
            <person name="Walker B."/>
            <person name="Young S."/>
            <person name="Zeng Q."/>
            <person name="Gargeya S."/>
            <person name="Fitzgerald M."/>
            <person name="Haas B."/>
            <person name="Abouelleil A."/>
            <person name="Allen A.W."/>
            <person name="Alvarado L."/>
            <person name="Arachchi H.M."/>
            <person name="Berlin A.M."/>
            <person name="Chapman S.B."/>
            <person name="Gainer-Dewar J."/>
            <person name="Goldberg J."/>
            <person name="Griggs A."/>
            <person name="Gujja S."/>
            <person name="Hansen M."/>
            <person name="Howarth C."/>
            <person name="Imamovic A."/>
            <person name="Ireland A."/>
            <person name="Larimer J."/>
            <person name="McCowan C."/>
            <person name="Murphy C."/>
            <person name="Pearson M."/>
            <person name="Poon T.W."/>
            <person name="Priest M."/>
            <person name="Roberts A."/>
            <person name="Saif S."/>
            <person name="Shea T."/>
            <person name="Sisk P."/>
            <person name="Sykes S."/>
            <person name="Wortman J."/>
            <person name="Nusbaum C."/>
            <person name="Birren B."/>
        </authorList>
    </citation>
    <scope>NUCLEOTIDE SEQUENCE [LARGE SCALE GENOMIC DNA]</scope>
    <source>
        <strain evidence="1 2">ACS-093-V-SCH5</strain>
    </source>
</reference>
<dbReference type="EMBL" id="AGZR01000005">
    <property type="protein sequence ID" value="EPD33016.1"/>
    <property type="molecule type" value="Genomic_DNA"/>
</dbReference>
<dbReference type="AlphaFoldDB" id="S2W1H5"/>
<evidence type="ECO:0000313" key="1">
    <source>
        <dbReference type="EMBL" id="EPD33016.1"/>
    </source>
</evidence>
<sequence length="89" mass="10201">MKHSPIAYTRHWYMPTWASFALPSIFAAVRAFSIVRLFNPNVNPVVVLDRHARILGIDRQVIGFAQRGTEVEGVVTIPRWKWPRTAPDC</sequence>